<dbReference type="RefSeq" id="WP_006297548.1">
    <property type="nucleotide sequence ID" value="NZ_AEGR01000052.1"/>
</dbReference>
<accession>F3KST3</accession>
<dbReference type="OrthoDB" id="9784998at2"/>
<keyword evidence="2" id="KW-1185">Reference proteome</keyword>
<evidence type="ECO:0000313" key="2">
    <source>
        <dbReference type="Proteomes" id="UP000016368"/>
    </source>
</evidence>
<proteinExistence type="predicted"/>
<evidence type="ECO:0000313" key="1">
    <source>
        <dbReference type="EMBL" id="EGI77152.1"/>
    </source>
</evidence>
<dbReference type="InterPro" id="IPR021727">
    <property type="entry name" value="DUF3299"/>
</dbReference>
<name>F3KST3_9BURK</name>
<evidence type="ECO:0008006" key="3">
    <source>
        <dbReference type="Google" id="ProtNLM"/>
    </source>
</evidence>
<sequence>MLMKSGGFKFLPAFLALAVLVLLPIATRKLMGGRDFSEDRPAATAGPAADPVFRELAWRELEPENWNPESVLKQVRQGAPSLDDNDPRMRERMQLMTMLWANAPTNARMDESSVRLSGYVVPLEKNEEGITEFLLVPYYGACIHVPPPPANQIVRVVARPAVRDLRTMDPVRVSGVLRIERNNSELGHSGYAMVAARVEPYTP</sequence>
<protein>
    <recommendedName>
        <fullName evidence="3">Lipoprotein</fullName>
    </recommendedName>
</protein>
<dbReference type="eggNOG" id="COG3495">
    <property type="taxonomic scope" value="Bacteria"/>
</dbReference>
<gene>
    <name evidence="1" type="ORF">HGR_07561</name>
</gene>
<dbReference type="Pfam" id="PF11736">
    <property type="entry name" value="DUF3299"/>
    <property type="match status" value="1"/>
</dbReference>
<comment type="caution">
    <text evidence="1">The sequence shown here is derived from an EMBL/GenBank/DDBJ whole genome shotgun (WGS) entry which is preliminary data.</text>
</comment>
<dbReference type="STRING" id="887062.HGR_07561"/>
<dbReference type="Proteomes" id="UP000016368">
    <property type="component" value="Unassembled WGS sequence"/>
</dbReference>
<dbReference type="Gene3D" id="2.40.50.870">
    <property type="entry name" value="Protein of unknown function (DUF3299)"/>
    <property type="match status" value="1"/>
</dbReference>
<dbReference type="AlphaFoldDB" id="F3KST3"/>
<dbReference type="EMBL" id="AEGR01000052">
    <property type="protein sequence ID" value="EGI77152.1"/>
    <property type="molecule type" value="Genomic_DNA"/>
</dbReference>
<reference evidence="1 2" key="1">
    <citation type="journal article" date="2011" name="EMBO J.">
        <title>Structural diversity of bacterial flagellar motors.</title>
        <authorList>
            <person name="Chen S."/>
            <person name="Beeby M."/>
            <person name="Murphy G.E."/>
            <person name="Leadbetter J.R."/>
            <person name="Hendrixson D.R."/>
            <person name="Briegel A."/>
            <person name="Li Z."/>
            <person name="Shi J."/>
            <person name="Tocheva E.I."/>
            <person name="Muller A."/>
            <person name="Dobro M.J."/>
            <person name="Jensen G.J."/>
        </authorList>
    </citation>
    <scope>NUCLEOTIDE SEQUENCE [LARGE SCALE GENOMIC DNA]</scope>
    <source>
        <strain evidence="1 2">ATCC 19624</strain>
    </source>
</reference>
<organism evidence="1 2">
    <name type="scientific">Hylemonella gracilis ATCC 19624</name>
    <dbReference type="NCBI Taxonomy" id="887062"/>
    <lineage>
        <taxon>Bacteria</taxon>
        <taxon>Pseudomonadati</taxon>
        <taxon>Pseudomonadota</taxon>
        <taxon>Betaproteobacteria</taxon>
        <taxon>Burkholderiales</taxon>
        <taxon>Comamonadaceae</taxon>
        <taxon>Hylemonella</taxon>
    </lineage>
</organism>